<evidence type="ECO:0000256" key="1">
    <source>
        <dbReference type="SAM" id="MobiDB-lite"/>
    </source>
</evidence>
<dbReference type="AlphaFoldDB" id="A0A4P9W4L1"/>
<dbReference type="EMBL" id="KZ997869">
    <property type="protein sequence ID" value="RKO86842.1"/>
    <property type="molecule type" value="Genomic_DNA"/>
</dbReference>
<gene>
    <name evidence="2" type="ORF">BDK51DRAFT_39847</name>
</gene>
<reference evidence="3" key="1">
    <citation type="journal article" date="2018" name="Nat. Microbiol.">
        <title>Leveraging single-cell genomics to expand the fungal tree of life.</title>
        <authorList>
            <person name="Ahrendt S.R."/>
            <person name="Quandt C.A."/>
            <person name="Ciobanu D."/>
            <person name="Clum A."/>
            <person name="Salamov A."/>
            <person name="Andreopoulos B."/>
            <person name="Cheng J.F."/>
            <person name="Woyke T."/>
            <person name="Pelin A."/>
            <person name="Henrissat B."/>
            <person name="Reynolds N.K."/>
            <person name="Benny G.L."/>
            <person name="Smith M.E."/>
            <person name="James T.Y."/>
            <person name="Grigoriev I.V."/>
        </authorList>
    </citation>
    <scope>NUCLEOTIDE SEQUENCE [LARGE SCALE GENOMIC DNA]</scope>
</reference>
<name>A0A4P9W4L1_9FUNG</name>
<protein>
    <submittedName>
        <fullName evidence="2">Uncharacterized protein</fullName>
    </submittedName>
</protein>
<evidence type="ECO:0000313" key="3">
    <source>
        <dbReference type="Proteomes" id="UP000269721"/>
    </source>
</evidence>
<accession>A0A4P9W4L1</accession>
<keyword evidence="3" id="KW-1185">Reference proteome</keyword>
<sequence length="178" mass="18464">MVISFLPSSVARRPACAPTNTIYAPTDATYAPTEAAYAPTDGGSSPAPADRLAPSGPHAPTHFRAALGPARHVTPKPIPPAIAHGARGPREVVTSIAFNRTGSKVYAAAWKGLSVRCLDVGRGDTVPILPKHALQGPLTCIGDTVVSGTRERMVVACNPEPHRPPLALPRLGSTCTVL</sequence>
<feature type="region of interest" description="Disordered" evidence="1">
    <location>
        <begin position="34"/>
        <end position="62"/>
    </location>
</feature>
<dbReference type="Proteomes" id="UP000269721">
    <property type="component" value="Unassembled WGS sequence"/>
</dbReference>
<dbReference type="SUPFAM" id="SSF63829">
    <property type="entry name" value="Calcium-dependent phosphotriesterase"/>
    <property type="match status" value="1"/>
</dbReference>
<organism evidence="2 3">
    <name type="scientific">Blyttiomyces helicus</name>
    <dbReference type="NCBI Taxonomy" id="388810"/>
    <lineage>
        <taxon>Eukaryota</taxon>
        <taxon>Fungi</taxon>
        <taxon>Fungi incertae sedis</taxon>
        <taxon>Chytridiomycota</taxon>
        <taxon>Chytridiomycota incertae sedis</taxon>
        <taxon>Chytridiomycetes</taxon>
        <taxon>Chytridiomycetes incertae sedis</taxon>
        <taxon>Blyttiomyces</taxon>
    </lineage>
</organism>
<proteinExistence type="predicted"/>
<evidence type="ECO:0000313" key="2">
    <source>
        <dbReference type="EMBL" id="RKO86842.1"/>
    </source>
</evidence>